<dbReference type="EMBL" id="OW152831">
    <property type="protein sequence ID" value="CAH2049057.1"/>
    <property type="molecule type" value="Genomic_DNA"/>
</dbReference>
<evidence type="ECO:0000256" key="1">
    <source>
        <dbReference type="SAM" id="MobiDB-lite"/>
    </source>
</evidence>
<dbReference type="Proteomes" id="UP000837857">
    <property type="component" value="Chromosome 19"/>
</dbReference>
<reference evidence="2" key="1">
    <citation type="submission" date="2022-03" db="EMBL/GenBank/DDBJ databases">
        <authorList>
            <person name="Martin H S."/>
        </authorList>
    </citation>
    <scope>NUCLEOTIDE SEQUENCE</scope>
</reference>
<sequence>MESIIQYAKRTIDQLKRISNGDYLTDKAKEQWKMPANEYKSREGDDISKAVMAKSDTFRVESDRFAFESTLRNLVRSELDMRCLSKILAKGRSVRIPRLIVGSCKLFGECRGSELIIKCKQGKRRMALEDSKSSQFEIILKLVPNETEKQDVVGPVLIFEQTLPCKQNEPFLPLEYKHSRAITNNIDMQNELTITEIDGSDFEASSPNVEGDFKYPIGLPFKSESSDTANTQSSVLCISDISLPLSDPMANCYSDRHIYNDDESSTTTKASCTMTPDDLFCTIQQFNAQTALLEDIEECPPIKKKSPTKVRIKSPYENKAFAIEERKRRKLLEIRERREKRKKALSENCKVTKHKYEKTVDKEKKFSDLIDDALRESRGEAVKGPSKPYTRLESLAQPKRFAIGAQEEIKSRHGKHSLQDKTPQFAPRTSLLEKPSSPLTSSKARQKTNDQECGSPTKSTNTNYIPPTGTKRPK</sequence>
<evidence type="ECO:0000313" key="3">
    <source>
        <dbReference type="Proteomes" id="UP000837857"/>
    </source>
</evidence>
<name>A0ABN8I7Y2_9NEOP</name>
<protein>
    <submittedName>
        <fullName evidence="2">Uncharacterized protein</fullName>
    </submittedName>
</protein>
<keyword evidence="3" id="KW-1185">Reference proteome</keyword>
<feature type="non-terminal residue" evidence="2">
    <location>
        <position position="1"/>
    </location>
</feature>
<feature type="compositionally biased region" description="Polar residues" evidence="1">
    <location>
        <begin position="451"/>
        <end position="465"/>
    </location>
</feature>
<organism evidence="2 3">
    <name type="scientific">Iphiclides podalirius</name>
    <name type="common">scarce swallowtail</name>
    <dbReference type="NCBI Taxonomy" id="110791"/>
    <lineage>
        <taxon>Eukaryota</taxon>
        <taxon>Metazoa</taxon>
        <taxon>Ecdysozoa</taxon>
        <taxon>Arthropoda</taxon>
        <taxon>Hexapoda</taxon>
        <taxon>Insecta</taxon>
        <taxon>Pterygota</taxon>
        <taxon>Neoptera</taxon>
        <taxon>Endopterygota</taxon>
        <taxon>Lepidoptera</taxon>
        <taxon>Glossata</taxon>
        <taxon>Ditrysia</taxon>
        <taxon>Papilionoidea</taxon>
        <taxon>Papilionidae</taxon>
        <taxon>Papilioninae</taxon>
        <taxon>Iphiclides</taxon>
    </lineage>
</organism>
<gene>
    <name evidence="2" type="ORF">IPOD504_LOCUS6567</name>
</gene>
<accession>A0ABN8I7Y2</accession>
<proteinExistence type="predicted"/>
<evidence type="ECO:0000313" key="2">
    <source>
        <dbReference type="EMBL" id="CAH2049057.1"/>
    </source>
</evidence>
<feature type="region of interest" description="Disordered" evidence="1">
    <location>
        <begin position="377"/>
        <end position="474"/>
    </location>
</feature>